<dbReference type="GO" id="GO:0016747">
    <property type="term" value="F:acyltransferase activity, transferring groups other than amino-acyl groups"/>
    <property type="evidence" value="ECO:0007669"/>
    <property type="project" value="InterPro"/>
</dbReference>
<dbReference type="AlphaFoldDB" id="A0A4R6U8G7"/>
<accession>A0A4R6U8G7</accession>
<keyword evidence="2" id="KW-0012">Acyltransferase</keyword>
<proteinExistence type="predicted"/>
<organism evidence="4 5">
    <name type="scientific">Aureibacillus halotolerans</name>
    <dbReference type="NCBI Taxonomy" id="1508390"/>
    <lineage>
        <taxon>Bacteria</taxon>
        <taxon>Bacillati</taxon>
        <taxon>Bacillota</taxon>
        <taxon>Bacilli</taxon>
        <taxon>Bacillales</taxon>
        <taxon>Bacillaceae</taxon>
        <taxon>Aureibacillus</taxon>
    </lineage>
</organism>
<sequence>MKTTEIRQYKATDESALGELYHAVTAAPEAVFWWVGPEENWKNVFCAFEGQKMVAKGQVAVFHEADDNSSKASEHLIYINLKTVPDREGDAELLDSLYNPLVRRAFELKQSLSDQHNTKLCVGNGQTETDNNTYFKSKGFTYFESEFNMLREESAPAPAIELATSYVFSRWAMDTPAEREVYLSIDKEIWPNASLTLDRLNELQSNPAWKALTIRDGKTIVASAMAWANKDGDEGVIEEVLVREPWRKQGLAKYLLAEAIAYLKGLGCTTVELQVSATNQSALQLYKGMGFELNSEEVRYGIVLTEAEEMLRK</sequence>
<dbReference type="PROSITE" id="PS51186">
    <property type="entry name" value="GNAT"/>
    <property type="match status" value="1"/>
</dbReference>
<evidence type="ECO:0000313" key="5">
    <source>
        <dbReference type="Proteomes" id="UP000295632"/>
    </source>
</evidence>
<keyword evidence="1 4" id="KW-0808">Transferase</keyword>
<dbReference type="Proteomes" id="UP000295632">
    <property type="component" value="Unassembled WGS sequence"/>
</dbReference>
<feature type="domain" description="N-acetyltransferase" evidence="3">
    <location>
        <begin position="169"/>
        <end position="313"/>
    </location>
</feature>
<comment type="caution">
    <text evidence="4">The sequence shown here is derived from an EMBL/GenBank/DDBJ whole genome shotgun (WGS) entry which is preliminary data.</text>
</comment>
<dbReference type="EMBL" id="SNYJ01000004">
    <property type="protein sequence ID" value="TDQ41253.1"/>
    <property type="molecule type" value="Genomic_DNA"/>
</dbReference>
<dbReference type="Gene3D" id="3.40.630.30">
    <property type="match status" value="1"/>
</dbReference>
<dbReference type="CDD" id="cd04301">
    <property type="entry name" value="NAT_SF"/>
    <property type="match status" value="1"/>
</dbReference>
<reference evidence="4 5" key="1">
    <citation type="submission" date="2019-03" db="EMBL/GenBank/DDBJ databases">
        <title>Genomic Encyclopedia of Type Strains, Phase IV (KMG-IV): sequencing the most valuable type-strain genomes for metagenomic binning, comparative biology and taxonomic classification.</title>
        <authorList>
            <person name="Goeker M."/>
        </authorList>
    </citation>
    <scope>NUCLEOTIDE SEQUENCE [LARGE SCALE GENOMIC DNA]</scope>
    <source>
        <strain evidence="4 5">DSM 28697</strain>
    </source>
</reference>
<dbReference type="InterPro" id="IPR050832">
    <property type="entry name" value="Bact_Acetyltransf"/>
</dbReference>
<dbReference type="InterPro" id="IPR016181">
    <property type="entry name" value="Acyl_CoA_acyltransferase"/>
</dbReference>
<protein>
    <submittedName>
        <fullName evidence="4">Acetyltransferase (GNAT) family protein</fullName>
    </submittedName>
</protein>
<evidence type="ECO:0000259" key="3">
    <source>
        <dbReference type="PROSITE" id="PS51186"/>
    </source>
</evidence>
<name>A0A4R6U8G7_9BACI</name>
<dbReference type="PANTHER" id="PTHR43877">
    <property type="entry name" value="AMINOALKYLPHOSPHONATE N-ACETYLTRANSFERASE-RELATED-RELATED"/>
    <property type="match status" value="1"/>
</dbReference>
<keyword evidence="5" id="KW-1185">Reference proteome</keyword>
<dbReference type="RefSeq" id="WP_166639200.1">
    <property type="nucleotide sequence ID" value="NZ_SNYJ01000004.1"/>
</dbReference>
<dbReference type="Pfam" id="PF00583">
    <property type="entry name" value="Acetyltransf_1"/>
    <property type="match status" value="1"/>
</dbReference>
<evidence type="ECO:0000256" key="1">
    <source>
        <dbReference type="ARBA" id="ARBA00022679"/>
    </source>
</evidence>
<evidence type="ECO:0000313" key="4">
    <source>
        <dbReference type="EMBL" id="TDQ41253.1"/>
    </source>
</evidence>
<dbReference type="InterPro" id="IPR000182">
    <property type="entry name" value="GNAT_dom"/>
</dbReference>
<dbReference type="SUPFAM" id="SSF55729">
    <property type="entry name" value="Acyl-CoA N-acyltransferases (Nat)"/>
    <property type="match status" value="1"/>
</dbReference>
<evidence type="ECO:0000256" key="2">
    <source>
        <dbReference type="ARBA" id="ARBA00023315"/>
    </source>
</evidence>
<gene>
    <name evidence="4" type="ORF">EV213_104251</name>
</gene>